<sequence length="315" mass="32475">MTRSVEELRRESERSRAELAATVDRLKQGISETTRDLRQMVSPQHVKSEVSEYVSDKAQGWVEGLKQQAMDNPMHAIAAGTAVAVPLLRLARGVPLPLLMIAAGLALTSKSVRERAAGAASPLVDGAGRFIGQTAEGVQAKAKFSEFQGRAAGAVNDAMDAAKTAADDLKTRATEAAGTVATKITGGMDAIRDSATAAPEQARQIVGDNAALIGGLGIAIGAMIAAALPETKFEDRTAGPTRDSLKEAASEMAQSGFAAAKEATLSAADAATTSVSEADLGRHASRMTRNLADNLKEAAGEAVDAAFSPSSKSST</sequence>
<reference evidence="1 2" key="1">
    <citation type="submission" date="2015-09" db="EMBL/GenBank/DDBJ databases">
        <title>Draft Genome Sequence of Bradyrhizobium manausense Strain BR 3351T, a Novel Symbiotic Nitrogen-Fixing Alphaproteobacterium Isolated from Brazilian Amazon Rain Forest.</title>
        <authorList>
            <person name="De Araujo J.L."/>
            <person name="Zilli J.E."/>
        </authorList>
    </citation>
    <scope>NUCLEOTIDE SEQUENCE [LARGE SCALE GENOMIC DNA]</scope>
    <source>
        <strain evidence="1 2">BR3351</strain>
    </source>
</reference>
<dbReference type="Gene3D" id="1.20.120.20">
    <property type="entry name" value="Apolipoprotein"/>
    <property type="match status" value="1"/>
</dbReference>
<accession>A0A0R3DY97</accession>
<dbReference type="EMBL" id="LJYG01000045">
    <property type="protein sequence ID" value="KRQ14875.1"/>
    <property type="molecule type" value="Genomic_DNA"/>
</dbReference>
<name>A0A0R3DY97_9BRAD</name>
<dbReference type="OrthoDB" id="8135650at2"/>
<comment type="caution">
    <text evidence="1">The sequence shown here is derived from an EMBL/GenBank/DDBJ whole genome shotgun (WGS) entry which is preliminary data.</text>
</comment>
<protein>
    <recommendedName>
        <fullName evidence="3">DUF3618 domain-containing protein</fullName>
    </recommendedName>
</protein>
<evidence type="ECO:0000313" key="2">
    <source>
        <dbReference type="Proteomes" id="UP000051936"/>
    </source>
</evidence>
<keyword evidence="2" id="KW-1185">Reference proteome</keyword>
<evidence type="ECO:0000313" key="1">
    <source>
        <dbReference type="EMBL" id="KRQ14875.1"/>
    </source>
</evidence>
<evidence type="ECO:0008006" key="3">
    <source>
        <dbReference type="Google" id="ProtNLM"/>
    </source>
</evidence>
<dbReference type="AlphaFoldDB" id="A0A0R3DY97"/>
<dbReference type="Proteomes" id="UP000051936">
    <property type="component" value="Unassembled WGS sequence"/>
</dbReference>
<dbReference type="STRING" id="989370.AOQ71_10625"/>
<gene>
    <name evidence="1" type="ORF">AOQ71_10625</name>
</gene>
<dbReference type="RefSeq" id="WP_057745570.1">
    <property type="nucleotide sequence ID" value="NZ_LJYG01000045.1"/>
</dbReference>
<proteinExistence type="predicted"/>
<organism evidence="1 2">
    <name type="scientific">Bradyrhizobium manausense</name>
    <dbReference type="NCBI Taxonomy" id="989370"/>
    <lineage>
        <taxon>Bacteria</taxon>
        <taxon>Pseudomonadati</taxon>
        <taxon>Pseudomonadota</taxon>
        <taxon>Alphaproteobacteria</taxon>
        <taxon>Hyphomicrobiales</taxon>
        <taxon>Nitrobacteraceae</taxon>
        <taxon>Bradyrhizobium</taxon>
    </lineage>
</organism>